<organism evidence="2 3">
    <name type="scientific">Polarella glacialis</name>
    <name type="common">Dinoflagellate</name>
    <dbReference type="NCBI Taxonomy" id="89957"/>
    <lineage>
        <taxon>Eukaryota</taxon>
        <taxon>Sar</taxon>
        <taxon>Alveolata</taxon>
        <taxon>Dinophyceae</taxon>
        <taxon>Suessiales</taxon>
        <taxon>Suessiaceae</taxon>
        <taxon>Polarella</taxon>
    </lineage>
</organism>
<protein>
    <recommendedName>
        <fullName evidence="4">Secreted protein</fullName>
    </recommendedName>
</protein>
<dbReference type="EMBL" id="CAJNNV010013829">
    <property type="protein sequence ID" value="CAE8602077.1"/>
    <property type="molecule type" value="Genomic_DNA"/>
</dbReference>
<accession>A0A813EN29</accession>
<evidence type="ECO:0000256" key="1">
    <source>
        <dbReference type="SAM" id="SignalP"/>
    </source>
</evidence>
<name>A0A813EN29_POLGL</name>
<feature type="signal peptide" evidence="1">
    <location>
        <begin position="1"/>
        <end position="16"/>
    </location>
</feature>
<reference evidence="2" key="1">
    <citation type="submission" date="2021-02" db="EMBL/GenBank/DDBJ databases">
        <authorList>
            <person name="Dougan E. K."/>
            <person name="Rhodes N."/>
            <person name="Thang M."/>
            <person name="Chan C."/>
        </authorList>
    </citation>
    <scope>NUCLEOTIDE SEQUENCE</scope>
</reference>
<gene>
    <name evidence="2" type="ORF">PGLA1383_LOCUS20346</name>
</gene>
<dbReference type="Proteomes" id="UP000654075">
    <property type="component" value="Unassembled WGS sequence"/>
</dbReference>
<proteinExistence type="predicted"/>
<feature type="chain" id="PRO_5032709382" description="Secreted protein" evidence="1">
    <location>
        <begin position="17"/>
        <end position="144"/>
    </location>
</feature>
<sequence length="144" mass="15711">MKIYLASLAFAILQQAWVIPAAKISQLTLVRGARSNSTSQPSLMISQEGSCQCKLVAPSAAVKPAGATANGTEHLPICVPDHWDMGAATVSPNKISLFIVIVNSKNNSKTSNKQQKRKLIEEKSYWNQPYQWGSTSPTRVWQGL</sequence>
<comment type="caution">
    <text evidence="2">The sequence shown here is derived from an EMBL/GenBank/DDBJ whole genome shotgun (WGS) entry which is preliminary data.</text>
</comment>
<keyword evidence="1" id="KW-0732">Signal</keyword>
<evidence type="ECO:0000313" key="3">
    <source>
        <dbReference type="Proteomes" id="UP000654075"/>
    </source>
</evidence>
<evidence type="ECO:0008006" key="4">
    <source>
        <dbReference type="Google" id="ProtNLM"/>
    </source>
</evidence>
<dbReference type="AlphaFoldDB" id="A0A813EN29"/>
<evidence type="ECO:0000313" key="2">
    <source>
        <dbReference type="EMBL" id="CAE8602077.1"/>
    </source>
</evidence>
<keyword evidence="3" id="KW-1185">Reference proteome</keyword>